<evidence type="ECO:0008006" key="3">
    <source>
        <dbReference type="Google" id="ProtNLM"/>
    </source>
</evidence>
<accession>A0A521EYQ7</accession>
<evidence type="ECO:0000313" key="2">
    <source>
        <dbReference type="Proteomes" id="UP000316916"/>
    </source>
</evidence>
<proteinExistence type="predicted"/>
<evidence type="ECO:0000313" key="1">
    <source>
        <dbReference type="EMBL" id="SMO88993.1"/>
    </source>
</evidence>
<sequence>MRIHTQLIYCFFLSFIFYQCDAQKETLNKNKYIMPMDSITETLNINNPRLLETKKAQGLVEPYSSRYDVDMTETLSDGSTQTTMGTLGLVYSQRTLLPKGWFDLYKEYYPNGNIKLKRIYNKTSKGDYGLMYEFDEHGKLTKTIDFDEGWKTSFETITEIAKKYIQKYNYKIDASANAVINTDQQWTKQYIKIWRKENDGKKYWQIGLNKGHFENPDDKKCERVIILVDDSSGKVLKNEHYFDWYNRFFKEL</sequence>
<dbReference type="RefSeq" id="WP_142719331.1">
    <property type="nucleotide sequence ID" value="NZ_FXTC01000010.1"/>
</dbReference>
<keyword evidence="2" id="KW-1185">Reference proteome</keyword>
<gene>
    <name evidence="1" type="ORF">SAMN06265171_110133</name>
</gene>
<dbReference type="EMBL" id="FXTC01000010">
    <property type="protein sequence ID" value="SMO88993.1"/>
    <property type="molecule type" value="Genomic_DNA"/>
</dbReference>
<name>A0A521EYQ7_9FLAO</name>
<dbReference type="Proteomes" id="UP000316916">
    <property type="component" value="Unassembled WGS sequence"/>
</dbReference>
<organism evidence="1 2">
    <name type="scientific">Chryseobacterium rhizoplanae</name>
    <dbReference type="NCBI Taxonomy" id="1609531"/>
    <lineage>
        <taxon>Bacteria</taxon>
        <taxon>Pseudomonadati</taxon>
        <taxon>Bacteroidota</taxon>
        <taxon>Flavobacteriia</taxon>
        <taxon>Flavobacteriales</taxon>
        <taxon>Weeksellaceae</taxon>
        <taxon>Chryseobacterium group</taxon>
        <taxon>Chryseobacterium</taxon>
    </lineage>
</organism>
<reference evidence="1 2" key="1">
    <citation type="submission" date="2017-05" db="EMBL/GenBank/DDBJ databases">
        <authorList>
            <person name="Varghese N."/>
            <person name="Submissions S."/>
        </authorList>
    </citation>
    <scope>NUCLEOTIDE SEQUENCE [LARGE SCALE GENOMIC DNA]</scope>
    <source>
        <strain evidence="1 2">DSM 29371</strain>
    </source>
</reference>
<protein>
    <recommendedName>
        <fullName evidence="3">MORN repeat variant</fullName>
    </recommendedName>
</protein>
<dbReference type="AlphaFoldDB" id="A0A521EYQ7"/>